<evidence type="ECO:0000313" key="3">
    <source>
        <dbReference type="Proteomes" id="UP000242474"/>
    </source>
</evidence>
<organism evidence="2 3">
    <name type="scientific">Coemansia reversa (strain ATCC 12441 / NRRL 1564)</name>
    <dbReference type="NCBI Taxonomy" id="763665"/>
    <lineage>
        <taxon>Eukaryota</taxon>
        <taxon>Fungi</taxon>
        <taxon>Fungi incertae sedis</taxon>
        <taxon>Zoopagomycota</taxon>
        <taxon>Kickxellomycotina</taxon>
        <taxon>Kickxellomycetes</taxon>
        <taxon>Kickxellales</taxon>
        <taxon>Kickxellaceae</taxon>
        <taxon>Coemansia</taxon>
    </lineage>
</organism>
<dbReference type="EMBL" id="KZ303510">
    <property type="protein sequence ID" value="PIA15042.1"/>
    <property type="molecule type" value="Genomic_DNA"/>
</dbReference>
<gene>
    <name evidence="2" type="ORF">COEREDRAFT_98405</name>
</gene>
<keyword evidence="1" id="KW-0472">Membrane</keyword>
<proteinExistence type="predicted"/>
<evidence type="ECO:0000313" key="2">
    <source>
        <dbReference type="EMBL" id="PIA15042.1"/>
    </source>
</evidence>
<accession>A0A2G5B7T3</accession>
<keyword evidence="1" id="KW-1133">Transmembrane helix</keyword>
<evidence type="ECO:0000256" key="1">
    <source>
        <dbReference type="SAM" id="Phobius"/>
    </source>
</evidence>
<keyword evidence="3" id="KW-1185">Reference proteome</keyword>
<keyword evidence="1" id="KW-0812">Transmembrane</keyword>
<dbReference type="Proteomes" id="UP000242474">
    <property type="component" value="Unassembled WGS sequence"/>
</dbReference>
<dbReference type="STRING" id="763665.A0A2G5B7T3"/>
<dbReference type="AlphaFoldDB" id="A0A2G5B7T3"/>
<protein>
    <submittedName>
        <fullName evidence="2">Uncharacterized protein</fullName>
    </submittedName>
</protein>
<name>A0A2G5B7T3_COERN</name>
<feature type="transmembrane region" description="Helical" evidence="1">
    <location>
        <begin position="135"/>
        <end position="157"/>
    </location>
</feature>
<dbReference type="OrthoDB" id="5580261at2759"/>
<reference evidence="2 3" key="1">
    <citation type="journal article" date="2015" name="Genome Biol. Evol.">
        <title>Phylogenomic analyses indicate that early fungi evolved digesting cell walls of algal ancestors of land plants.</title>
        <authorList>
            <person name="Chang Y."/>
            <person name="Wang S."/>
            <person name="Sekimoto S."/>
            <person name="Aerts A.L."/>
            <person name="Choi C."/>
            <person name="Clum A."/>
            <person name="LaButti K.M."/>
            <person name="Lindquist E.A."/>
            <person name="Yee Ngan C."/>
            <person name="Ohm R.A."/>
            <person name="Salamov A.A."/>
            <person name="Grigoriev I.V."/>
            <person name="Spatafora J.W."/>
            <person name="Berbee M.L."/>
        </authorList>
    </citation>
    <scope>NUCLEOTIDE SEQUENCE [LARGE SCALE GENOMIC DNA]</scope>
    <source>
        <strain evidence="2 3">NRRL 1564</strain>
    </source>
</reference>
<sequence length="169" mass="19909">MFRLITRRFCSHRARYSTKQKYPESGVNGPDDSLPYTTTLETTMKGLFNHPFSHIFGFWFLHESTALMTIGLLMQQDEDRNQRELLPRRALEEGTRYINNMRGYVGMQPLEEESELMQRLSTSYAIMKSFAPFRFAVNVAMTPLVANVAIVPIVDIIRRVFIRRIWRRR</sequence>